<accession>A0A8S5U837</accession>
<proteinExistence type="predicted"/>
<reference evidence="1" key="1">
    <citation type="journal article" date="2021" name="Proc. Natl. Acad. Sci. U.S.A.">
        <title>A Catalog of Tens of Thousands of Viruses from Human Metagenomes Reveals Hidden Associations with Chronic Diseases.</title>
        <authorList>
            <person name="Tisza M.J."/>
            <person name="Buck C.B."/>
        </authorList>
    </citation>
    <scope>NUCLEOTIDE SEQUENCE</scope>
    <source>
        <strain evidence="1">CtGDt6</strain>
    </source>
</reference>
<organism evidence="1">
    <name type="scientific">Siphoviridae sp. ctGDt6</name>
    <dbReference type="NCBI Taxonomy" id="2825408"/>
    <lineage>
        <taxon>Viruses</taxon>
        <taxon>Duplodnaviria</taxon>
        <taxon>Heunggongvirae</taxon>
        <taxon>Uroviricota</taxon>
        <taxon>Caudoviricetes</taxon>
    </lineage>
</organism>
<name>A0A8S5U837_9CAUD</name>
<evidence type="ECO:0000313" key="1">
    <source>
        <dbReference type="EMBL" id="DAF90632.1"/>
    </source>
</evidence>
<dbReference type="EMBL" id="BK016032">
    <property type="protein sequence ID" value="DAF90632.1"/>
    <property type="molecule type" value="Genomic_DNA"/>
</dbReference>
<sequence>MNRTRTTFLLDSLASYWNTFIPYRQIPPVTAIKGKCNNILGEY</sequence>
<protein>
    <submittedName>
        <fullName evidence="1">Uncharacterized protein</fullName>
    </submittedName>
</protein>